<dbReference type="Proteomes" id="UP001521074">
    <property type="component" value="Unassembled WGS sequence"/>
</dbReference>
<evidence type="ECO:0000313" key="4">
    <source>
        <dbReference type="Proteomes" id="UP001521074"/>
    </source>
</evidence>
<name>A0ABS8VWE6_9PROT</name>
<evidence type="ECO:0000313" key="3">
    <source>
        <dbReference type="EMBL" id="MCE0743638.1"/>
    </source>
</evidence>
<feature type="signal peptide" evidence="1">
    <location>
        <begin position="1"/>
        <end position="19"/>
    </location>
</feature>
<feature type="domain" description="Fe/B12 periplasmic-binding" evidence="2">
    <location>
        <begin position="40"/>
        <end position="299"/>
    </location>
</feature>
<dbReference type="SUPFAM" id="SSF53807">
    <property type="entry name" value="Helical backbone' metal receptor"/>
    <property type="match status" value="1"/>
</dbReference>
<dbReference type="Pfam" id="PF01497">
    <property type="entry name" value="Peripla_BP_2"/>
    <property type="match status" value="1"/>
</dbReference>
<dbReference type="PANTHER" id="PTHR30535:SF34">
    <property type="entry name" value="MOLYBDATE-BINDING PROTEIN MOLA"/>
    <property type="match status" value="1"/>
</dbReference>
<dbReference type="RefSeq" id="WP_232877210.1">
    <property type="nucleotide sequence ID" value="NZ_JAJSOJ010000018.1"/>
</dbReference>
<comment type="caution">
    <text evidence="3">The sequence shown here is derived from an EMBL/GenBank/DDBJ whole genome shotgun (WGS) entry which is preliminary data.</text>
</comment>
<dbReference type="EMBL" id="JAJSOJ010000018">
    <property type="protein sequence ID" value="MCE0743638.1"/>
    <property type="molecule type" value="Genomic_DNA"/>
</dbReference>
<sequence length="336" mass="36943">MKIFALVAAVWALPYPASAETRTLTDMTGVVSELPARPTHIADLWYAHNELLVMLGGASAIAMTVERESMSPWMYRLTPALHNATQLPSTTPTAETLLAGHVDLVFATPSLSGVESYRKTGIPTVGVEFHDTAGLLSCLDLTATILGTPHAQEIARDYRVYLDETQKTLASRLTNIPEASRPRVLHILSLSPLKVDGAGTMIDEWIRLAGGRNAAGEIRGSKRPVSLEQIAAWNPDIIILGGMSGDLEPKTDGPVWNELNAVKAGKVYRNPVGVFPWDRYGTEFALQIQWAATVIHPELFHETDMVEITRAFYRRFFSYDLTQDEARRILAAQPPA</sequence>
<dbReference type="PROSITE" id="PS50983">
    <property type="entry name" value="FE_B12_PBP"/>
    <property type="match status" value="1"/>
</dbReference>
<protein>
    <submittedName>
        <fullName evidence="3">ABC transporter substrate-binding protein</fullName>
    </submittedName>
</protein>
<evidence type="ECO:0000256" key="1">
    <source>
        <dbReference type="SAM" id="SignalP"/>
    </source>
</evidence>
<dbReference type="Gene3D" id="1.20.58.2180">
    <property type="match status" value="1"/>
</dbReference>
<dbReference type="PANTHER" id="PTHR30535">
    <property type="entry name" value="VITAMIN B12-BINDING PROTEIN"/>
    <property type="match status" value="1"/>
</dbReference>
<gene>
    <name evidence="3" type="ORF">LWC05_06980</name>
</gene>
<dbReference type="InterPro" id="IPR002491">
    <property type="entry name" value="ABC_transptr_periplasmic_BD"/>
</dbReference>
<keyword evidence="4" id="KW-1185">Reference proteome</keyword>
<accession>A0ABS8VWE6</accession>
<proteinExistence type="predicted"/>
<dbReference type="Gene3D" id="3.40.50.1980">
    <property type="entry name" value="Nitrogenase molybdenum iron protein domain"/>
    <property type="match status" value="2"/>
</dbReference>
<reference evidence="3 4" key="1">
    <citation type="submission" date="2021-12" db="EMBL/GenBank/DDBJ databases">
        <title>Genome sequence of Acetobacter sicerae DmPark20a_162.</title>
        <authorList>
            <person name="Chaston J.M."/>
        </authorList>
    </citation>
    <scope>NUCLEOTIDE SEQUENCE [LARGE SCALE GENOMIC DNA]</scope>
    <source>
        <strain evidence="3 4">DmPark20a_162</strain>
    </source>
</reference>
<dbReference type="InterPro" id="IPR050902">
    <property type="entry name" value="ABC_Transporter_SBP"/>
</dbReference>
<evidence type="ECO:0000259" key="2">
    <source>
        <dbReference type="PROSITE" id="PS50983"/>
    </source>
</evidence>
<keyword evidence="1" id="KW-0732">Signal</keyword>
<organism evidence="3 4">
    <name type="scientific">Acetobacter sicerae</name>
    <dbReference type="NCBI Taxonomy" id="85325"/>
    <lineage>
        <taxon>Bacteria</taxon>
        <taxon>Pseudomonadati</taxon>
        <taxon>Pseudomonadota</taxon>
        <taxon>Alphaproteobacteria</taxon>
        <taxon>Acetobacterales</taxon>
        <taxon>Acetobacteraceae</taxon>
        <taxon>Acetobacter</taxon>
    </lineage>
</organism>
<feature type="chain" id="PRO_5045915375" evidence="1">
    <location>
        <begin position="20"/>
        <end position="336"/>
    </location>
</feature>